<name>A0A0B5IYB5_9VIRU</name>
<dbReference type="Proteomes" id="UP000202511">
    <property type="component" value="Segment"/>
</dbReference>
<evidence type="ECO:0000256" key="1">
    <source>
        <dbReference type="SAM" id="MobiDB-lite"/>
    </source>
</evidence>
<keyword evidence="2" id="KW-1133">Transmembrane helix</keyword>
<proteinExistence type="predicted"/>
<evidence type="ECO:0000313" key="3">
    <source>
        <dbReference type="EMBL" id="AJF97843.1"/>
    </source>
</evidence>
<evidence type="ECO:0008006" key="5">
    <source>
        <dbReference type="Google" id="ProtNLM"/>
    </source>
</evidence>
<organism evidence="3 4">
    <name type="scientific">Pandoravirus inopinatum</name>
    <dbReference type="NCBI Taxonomy" id="1605721"/>
    <lineage>
        <taxon>Viruses</taxon>
        <taxon>Pandoravirus</taxon>
    </lineage>
</organism>
<keyword evidence="2" id="KW-0472">Membrane</keyword>
<accession>A0A0B5IYB5</accession>
<dbReference type="GeneID" id="23462760"/>
<feature type="compositionally biased region" description="Basic residues" evidence="1">
    <location>
        <begin position="28"/>
        <end position="48"/>
    </location>
</feature>
<feature type="compositionally biased region" description="Basic and acidic residues" evidence="1">
    <location>
        <begin position="150"/>
        <end position="162"/>
    </location>
</feature>
<reference evidence="3 4" key="1">
    <citation type="journal article" date="2015" name="Parasitol. Res.">
        <title>Viruses in close associations with free-living amoebae.</title>
        <authorList>
            <person name="Scheid P."/>
        </authorList>
    </citation>
    <scope>NUCLEOTIDE SEQUENCE [LARGE SCALE GENOMIC DNA]</scope>
    <source>
        <strain evidence="3">KlaHel</strain>
    </source>
</reference>
<evidence type="ECO:0000256" key="2">
    <source>
        <dbReference type="SAM" id="Phobius"/>
    </source>
</evidence>
<feature type="region of interest" description="Disordered" evidence="1">
    <location>
        <begin position="28"/>
        <end position="49"/>
    </location>
</feature>
<keyword evidence="2" id="KW-0812">Transmembrane</keyword>
<sequence>MPGARARVCARPFCVLGAPVGGEKRKWKPRSKRKIKSVKKKKDNRGRRSLAPNPQCLLGGFVVAFFSFAVVFFAVAISSVVLLYFFVTIKLERRRQQYRCAPSLPGGCCERWRRRARVPAAPFPRVISLRGCAPHRKGRHARRPAPAARDGNKERTERREDNAGGGHAKGTEDDETDARRRCVRARPSLARPSPFFFFLCLA</sequence>
<dbReference type="RefSeq" id="YP_009120078.1">
    <property type="nucleotide sequence ID" value="NC_026440.1"/>
</dbReference>
<dbReference type="EMBL" id="KP136319">
    <property type="protein sequence ID" value="AJF97843.1"/>
    <property type="molecule type" value="Genomic_DNA"/>
</dbReference>
<evidence type="ECO:0000313" key="4">
    <source>
        <dbReference type="Proteomes" id="UP000202511"/>
    </source>
</evidence>
<feature type="transmembrane region" description="Helical" evidence="2">
    <location>
        <begin position="57"/>
        <end position="87"/>
    </location>
</feature>
<protein>
    <recommendedName>
        <fullName evidence="5">Transmembrane protein</fullName>
    </recommendedName>
</protein>
<dbReference type="KEGG" id="vg:23462760"/>
<feature type="region of interest" description="Disordered" evidence="1">
    <location>
        <begin position="135"/>
        <end position="179"/>
    </location>
</feature>